<evidence type="ECO:0000313" key="2">
    <source>
        <dbReference type="Proteomes" id="UP001175227"/>
    </source>
</evidence>
<protein>
    <submittedName>
        <fullName evidence="1">Uncharacterized protein</fullName>
    </submittedName>
</protein>
<reference evidence="1" key="1">
    <citation type="submission" date="2023-06" db="EMBL/GenBank/DDBJ databases">
        <authorList>
            <consortium name="Lawrence Berkeley National Laboratory"/>
            <person name="Ahrendt S."/>
            <person name="Sahu N."/>
            <person name="Indic B."/>
            <person name="Wong-Bajracharya J."/>
            <person name="Merenyi Z."/>
            <person name="Ke H.-M."/>
            <person name="Monk M."/>
            <person name="Kocsube S."/>
            <person name="Drula E."/>
            <person name="Lipzen A."/>
            <person name="Balint B."/>
            <person name="Henrissat B."/>
            <person name="Andreopoulos B."/>
            <person name="Martin F.M."/>
            <person name="Harder C.B."/>
            <person name="Rigling D."/>
            <person name="Ford K.L."/>
            <person name="Foster G.D."/>
            <person name="Pangilinan J."/>
            <person name="Papanicolaou A."/>
            <person name="Barry K."/>
            <person name="LaButti K."/>
            <person name="Viragh M."/>
            <person name="Koriabine M."/>
            <person name="Yan M."/>
            <person name="Riley R."/>
            <person name="Champramary S."/>
            <person name="Plett K.L."/>
            <person name="Tsai I.J."/>
            <person name="Slot J."/>
            <person name="Sipos G."/>
            <person name="Plett J."/>
            <person name="Nagy L.G."/>
            <person name="Grigoriev I.V."/>
        </authorList>
    </citation>
    <scope>NUCLEOTIDE SEQUENCE</scope>
    <source>
        <strain evidence="1">ICMP 16352</strain>
    </source>
</reference>
<sequence length="174" mass="19665">MVDWGEGIWTRENTTNDYICSLRACPHNVAQCTLAYTPIEPIQVWYTVRDRARVCARVEDIAASDGDSATGMGWILTWGGSVWWMEGSGSRREVIYQTRGLMQAGAVSKEELEAYSDSRCGEDVDFGEGEHMHRRYSVGHPVLVLESLNTPASLRVHGMALCYSMHRLNYMYYA</sequence>
<name>A0AA39TY32_9AGAR</name>
<keyword evidence="2" id="KW-1185">Reference proteome</keyword>
<gene>
    <name evidence="1" type="ORF">IW261DRAFT_1527105</name>
</gene>
<comment type="caution">
    <text evidence="1">The sequence shown here is derived from an EMBL/GenBank/DDBJ whole genome shotgun (WGS) entry which is preliminary data.</text>
</comment>
<dbReference type="Proteomes" id="UP001175227">
    <property type="component" value="Unassembled WGS sequence"/>
</dbReference>
<evidence type="ECO:0000313" key="1">
    <source>
        <dbReference type="EMBL" id="KAK0462810.1"/>
    </source>
</evidence>
<proteinExistence type="predicted"/>
<organism evidence="1 2">
    <name type="scientific">Armillaria novae-zelandiae</name>
    <dbReference type="NCBI Taxonomy" id="153914"/>
    <lineage>
        <taxon>Eukaryota</taxon>
        <taxon>Fungi</taxon>
        <taxon>Dikarya</taxon>
        <taxon>Basidiomycota</taxon>
        <taxon>Agaricomycotina</taxon>
        <taxon>Agaricomycetes</taxon>
        <taxon>Agaricomycetidae</taxon>
        <taxon>Agaricales</taxon>
        <taxon>Marasmiineae</taxon>
        <taxon>Physalacriaceae</taxon>
        <taxon>Armillaria</taxon>
    </lineage>
</organism>
<dbReference type="AlphaFoldDB" id="A0AA39TY32"/>
<dbReference type="EMBL" id="JAUEPR010000120">
    <property type="protein sequence ID" value="KAK0462810.1"/>
    <property type="molecule type" value="Genomic_DNA"/>
</dbReference>
<accession>A0AA39TY32</accession>